<dbReference type="GO" id="GO:0005524">
    <property type="term" value="F:ATP binding"/>
    <property type="evidence" value="ECO:0007669"/>
    <property type="project" value="UniProtKB-KW"/>
</dbReference>
<dbReference type="Pfam" id="PF00005">
    <property type="entry name" value="ABC_tran"/>
    <property type="match status" value="2"/>
</dbReference>
<organism evidence="5 6">
    <name type="scientific">Rhizobium alvei</name>
    <dbReference type="NCBI Taxonomy" id="1132659"/>
    <lineage>
        <taxon>Bacteria</taxon>
        <taxon>Pseudomonadati</taxon>
        <taxon>Pseudomonadota</taxon>
        <taxon>Alphaproteobacteria</taxon>
        <taxon>Hyphomicrobiales</taxon>
        <taxon>Rhizobiaceae</taxon>
        <taxon>Rhizobium/Agrobacterium group</taxon>
        <taxon>Rhizobium</taxon>
    </lineage>
</organism>
<evidence type="ECO:0000256" key="3">
    <source>
        <dbReference type="ARBA" id="ARBA00022840"/>
    </source>
</evidence>
<dbReference type="Gene3D" id="3.40.50.300">
    <property type="entry name" value="P-loop containing nucleotide triphosphate hydrolases"/>
    <property type="match status" value="2"/>
</dbReference>
<protein>
    <submittedName>
        <fullName evidence="5">ABC transporter ATP-binding protein</fullName>
    </submittedName>
</protein>
<reference evidence="5" key="2">
    <citation type="submission" date="2023-07" db="EMBL/GenBank/DDBJ databases">
        <authorList>
            <person name="Shen H."/>
        </authorList>
    </citation>
    <scope>NUCLEOTIDE SEQUENCE</scope>
    <source>
        <strain evidence="5">TNR-22</strain>
    </source>
</reference>
<accession>A0ABT8YT02</accession>
<dbReference type="PROSITE" id="PS50893">
    <property type="entry name" value="ABC_TRANSPORTER_2"/>
    <property type="match status" value="2"/>
</dbReference>
<keyword evidence="3 5" id="KW-0067">ATP-binding</keyword>
<gene>
    <name evidence="5" type="ORF">Q4481_23055</name>
</gene>
<evidence type="ECO:0000313" key="5">
    <source>
        <dbReference type="EMBL" id="MDO6966843.1"/>
    </source>
</evidence>
<dbReference type="InterPro" id="IPR050107">
    <property type="entry name" value="ABC_carbohydrate_import_ATPase"/>
</dbReference>
<feature type="domain" description="ABC transporter" evidence="4">
    <location>
        <begin position="8"/>
        <end position="252"/>
    </location>
</feature>
<dbReference type="RefSeq" id="WP_304378772.1">
    <property type="nucleotide sequence ID" value="NZ_JAUOZU010000022.1"/>
</dbReference>
<dbReference type="CDD" id="cd03216">
    <property type="entry name" value="ABC_Carb_Monos_I"/>
    <property type="match status" value="1"/>
</dbReference>
<evidence type="ECO:0000256" key="2">
    <source>
        <dbReference type="ARBA" id="ARBA00022741"/>
    </source>
</evidence>
<dbReference type="PANTHER" id="PTHR43790:SF4">
    <property type="entry name" value="GUANOSINE IMPORT ATP-BINDING PROTEIN NUPO"/>
    <property type="match status" value="1"/>
</dbReference>
<dbReference type="PROSITE" id="PS00211">
    <property type="entry name" value="ABC_TRANSPORTER_1"/>
    <property type="match status" value="1"/>
</dbReference>
<keyword evidence="2" id="KW-0547">Nucleotide-binding</keyword>
<comment type="similarity">
    <text evidence="1">Belongs to the ABC transporter superfamily.</text>
</comment>
<reference evidence="5" key="1">
    <citation type="journal article" date="2015" name="Int. J. Syst. Evol. Microbiol.">
        <title>Rhizobium alvei sp. nov., isolated from a freshwater river.</title>
        <authorList>
            <person name="Sheu S.Y."/>
            <person name="Huang H.W."/>
            <person name="Young C.C."/>
            <person name="Chen W.M."/>
        </authorList>
    </citation>
    <scope>NUCLEOTIDE SEQUENCE</scope>
    <source>
        <strain evidence="5">TNR-22</strain>
    </source>
</reference>
<dbReference type="SMART" id="SM00382">
    <property type="entry name" value="AAA"/>
    <property type="match status" value="2"/>
</dbReference>
<evidence type="ECO:0000313" key="6">
    <source>
        <dbReference type="Proteomes" id="UP001174932"/>
    </source>
</evidence>
<dbReference type="InterPro" id="IPR003593">
    <property type="entry name" value="AAA+_ATPase"/>
</dbReference>
<proteinExistence type="inferred from homology"/>
<name>A0ABT8YT02_9HYPH</name>
<comment type="caution">
    <text evidence="5">The sequence shown here is derived from an EMBL/GenBank/DDBJ whole genome shotgun (WGS) entry which is preliminary data.</text>
</comment>
<dbReference type="Proteomes" id="UP001174932">
    <property type="component" value="Unassembled WGS sequence"/>
</dbReference>
<dbReference type="InterPro" id="IPR017871">
    <property type="entry name" value="ABC_transporter-like_CS"/>
</dbReference>
<feature type="domain" description="ABC transporter" evidence="4">
    <location>
        <begin position="268"/>
        <end position="512"/>
    </location>
</feature>
<dbReference type="InterPro" id="IPR003439">
    <property type="entry name" value="ABC_transporter-like_ATP-bd"/>
</dbReference>
<evidence type="ECO:0000256" key="1">
    <source>
        <dbReference type="ARBA" id="ARBA00005417"/>
    </source>
</evidence>
<dbReference type="EMBL" id="JAUOZU010000022">
    <property type="protein sequence ID" value="MDO6966843.1"/>
    <property type="molecule type" value="Genomic_DNA"/>
</dbReference>
<evidence type="ECO:0000259" key="4">
    <source>
        <dbReference type="PROSITE" id="PS50893"/>
    </source>
</evidence>
<dbReference type="InterPro" id="IPR027417">
    <property type="entry name" value="P-loop_NTPase"/>
</dbReference>
<dbReference type="PANTHER" id="PTHR43790">
    <property type="entry name" value="CARBOHYDRATE TRANSPORT ATP-BINDING PROTEIN MG119-RELATED"/>
    <property type="match status" value="1"/>
</dbReference>
<keyword evidence="6" id="KW-1185">Reference proteome</keyword>
<sequence length="513" mass="54349">MIPNPVSLQTAPVVRLGARGICRRFGDVVANDGVDFSARKGTIHAIVGGNGAGKSTLMRMLQGMDRPDEGSVIIDDAPASLSGPADAFRRGIGMVHQEFMLVPGLTLLENLILAREPVSALGRIDRKTALAAARDLEKQAGVTVDWDLPVDNAPVHVRQIVEILRLLYRGADVLILDEPTAVLAPSQIRELMALLRRLRDEGRTILFISHKLDEVIGVSDEITVMRLGRVVTSLKASETSKEALAELMIGAVIDHPTARTGSPGKTIIDIEDLAVADPRGIVRARSISLKVRAGEIVALAGIAGNGQDEIVAAIAGLAKPVAGRIRLNGEVIDGLTLSERRALGLSYLSPDRAGEGLCLDASISDNAIAGHHRKAAYCQAGFLSLPAIGRHVEALLDQYSVKRGSSSDRIGSLSGGNQQRVAIGRELDGDPAALICCQPTRGVDIRGIAFIHQCLLDYSDRGGAVLLVSEELDEIITLADRIVVIYNGAITGEIARGDGDIDLIGRLMLGGVA</sequence>
<dbReference type="CDD" id="cd03215">
    <property type="entry name" value="ABC_Carb_Monos_II"/>
    <property type="match status" value="1"/>
</dbReference>
<dbReference type="SUPFAM" id="SSF52540">
    <property type="entry name" value="P-loop containing nucleoside triphosphate hydrolases"/>
    <property type="match status" value="2"/>
</dbReference>